<proteinExistence type="predicted"/>
<dbReference type="InterPro" id="IPR045349">
    <property type="entry name" value="SLC41A1-3"/>
</dbReference>
<evidence type="ECO:0000313" key="4">
    <source>
        <dbReference type="Proteomes" id="UP001164746"/>
    </source>
</evidence>
<name>A0ABY7FXM0_MYAAR</name>
<keyword evidence="2" id="KW-0812">Transmembrane</keyword>
<gene>
    <name evidence="3" type="ORF">MAR_012654</name>
</gene>
<evidence type="ECO:0000313" key="3">
    <source>
        <dbReference type="EMBL" id="WAR26950.1"/>
    </source>
</evidence>
<evidence type="ECO:0000256" key="1">
    <source>
        <dbReference type="SAM" id="MobiDB-lite"/>
    </source>
</evidence>
<organism evidence="3 4">
    <name type="scientific">Mya arenaria</name>
    <name type="common">Soft-shell clam</name>
    <dbReference type="NCBI Taxonomy" id="6604"/>
    <lineage>
        <taxon>Eukaryota</taxon>
        <taxon>Metazoa</taxon>
        <taxon>Spiralia</taxon>
        <taxon>Lophotrochozoa</taxon>
        <taxon>Mollusca</taxon>
        <taxon>Bivalvia</taxon>
        <taxon>Autobranchia</taxon>
        <taxon>Heteroconchia</taxon>
        <taxon>Euheterodonta</taxon>
        <taxon>Imparidentia</taxon>
        <taxon>Neoheterodontei</taxon>
        <taxon>Myida</taxon>
        <taxon>Myoidea</taxon>
        <taxon>Myidae</taxon>
        <taxon>Mya</taxon>
    </lineage>
</organism>
<keyword evidence="2" id="KW-1133">Transmembrane helix</keyword>
<dbReference type="Gene3D" id="1.10.357.20">
    <property type="entry name" value="SLC41 divalent cation transporters, integral membrane domain"/>
    <property type="match status" value="1"/>
</dbReference>
<feature type="transmembrane region" description="Helical" evidence="2">
    <location>
        <begin position="167"/>
        <end position="189"/>
    </location>
</feature>
<dbReference type="EMBL" id="CP111025">
    <property type="protein sequence ID" value="WAR26950.1"/>
    <property type="molecule type" value="Genomic_DNA"/>
</dbReference>
<keyword evidence="2" id="KW-0472">Membrane</keyword>
<feature type="compositionally biased region" description="Polar residues" evidence="1">
    <location>
        <begin position="127"/>
        <end position="140"/>
    </location>
</feature>
<dbReference type="InterPro" id="IPR036739">
    <property type="entry name" value="SLC41_membr_dom_sf"/>
</dbReference>
<dbReference type="Proteomes" id="UP001164746">
    <property type="component" value="Chromosome 14"/>
</dbReference>
<dbReference type="PANTHER" id="PTHR16228">
    <property type="entry name" value="DIVALENT CATION TRANSPORTER SOLUTE CARRIER FAMILY 41"/>
    <property type="match status" value="1"/>
</dbReference>
<feature type="transmembrane region" description="Helical" evidence="2">
    <location>
        <begin position="226"/>
        <end position="249"/>
    </location>
</feature>
<protein>
    <submittedName>
        <fullName evidence="3">S41A2-like protein</fullName>
    </submittedName>
</protein>
<sequence length="257" mass="27801">MSRPGRENFQYTLRSRKSRMVPYIKPDGHTLSSSVTMEEISQDDLNSQSAVQALAKDHANGKEKRVYRTKYGLVNSVPGSIDGKVDTVGEITKQTDNIGAHNSGLTELESLEEERSGANDKTQETSFINAGNGDTQPLLQSSGSEGEEGETIIGVKLEDSSETSLQIMLQVTLPYIIAGFGMVAAGMVLDTVQHWPVFVEVSEIFVLVPALLGLKGNLEMTLASRLSTQAQAIVVGFLASMFAMVMGWIPEGKFNAV</sequence>
<accession>A0ABY7FXM0</accession>
<feature type="transmembrane region" description="Helical" evidence="2">
    <location>
        <begin position="195"/>
        <end position="214"/>
    </location>
</feature>
<keyword evidence="4" id="KW-1185">Reference proteome</keyword>
<feature type="region of interest" description="Disordered" evidence="1">
    <location>
        <begin position="127"/>
        <end position="146"/>
    </location>
</feature>
<evidence type="ECO:0000256" key="2">
    <source>
        <dbReference type="SAM" id="Phobius"/>
    </source>
</evidence>
<dbReference type="SUPFAM" id="SSF161093">
    <property type="entry name" value="MgtE membrane domain-like"/>
    <property type="match status" value="1"/>
</dbReference>
<reference evidence="3" key="1">
    <citation type="submission" date="2022-11" db="EMBL/GenBank/DDBJ databases">
        <title>Centuries of genome instability and evolution in soft-shell clam transmissible cancer (bioRxiv).</title>
        <authorList>
            <person name="Hart S.F.M."/>
            <person name="Yonemitsu M.A."/>
            <person name="Giersch R.M."/>
            <person name="Beal B.F."/>
            <person name="Arriagada G."/>
            <person name="Davis B.W."/>
            <person name="Ostrander E.A."/>
            <person name="Goff S.P."/>
            <person name="Metzger M.J."/>
        </authorList>
    </citation>
    <scope>NUCLEOTIDE SEQUENCE</scope>
    <source>
        <strain evidence="3">MELC-2E11</strain>
        <tissue evidence="3">Siphon/mantle</tissue>
    </source>
</reference>
<dbReference type="PANTHER" id="PTHR16228:SF7">
    <property type="entry name" value="SLC41A_MGTE INTEGRAL MEMBRANE DOMAIN-CONTAINING PROTEIN"/>
    <property type="match status" value="1"/>
</dbReference>